<dbReference type="PANTHER" id="PTHR30337">
    <property type="entry name" value="COMPONENT OF ATP-DEPENDENT DSDNA EXONUCLEASE"/>
    <property type="match status" value="1"/>
</dbReference>
<evidence type="ECO:0000259" key="4">
    <source>
        <dbReference type="Pfam" id="PF00149"/>
    </source>
</evidence>
<name>A0ABD5NLA7_9EURY</name>
<keyword evidence="2" id="KW-0378">Hydrolase</keyword>
<keyword evidence="6" id="KW-1185">Reference proteome</keyword>
<reference evidence="5 6" key="1">
    <citation type="journal article" date="2019" name="Int. J. Syst. Evol. Microbiol.">
        <title>The Global Catalogue of Microorganisms (GCM) 10K type strain sequencing project: providing services to taxonomists for standard genome sequencing and annotation.</title>
        <authorList>
            <consortium name="The Broad Institute Genomics Platform"/>
            <consortium name="The Broad Institute Genome Sequencing Center for Infectious Disease"/>
            <person name="Wu L."/>
            <person name="Ma J."/>
        </authorList>
    </citation>
    <scope>NUCLEOTIDE SEQUENCE [LARGE SCALE GENOMIC DNA]</scope>
    <source>
        <strain evidence="5 6">IBRC-M 10256</strain>
    </source>
</reference>
<dbReference type="InterPro" id="IPR029052">
    <property type="entry name" value="Metallo-depent_PP-like"/>
</dbReference>
<proteinExistence type="predicted"/>
<dbReference type="EMBL" id="JBHSAQ010000002">
    <property type="protein sequence ID" value="MFC3957657.1"/>
    <property type="molecule type" value="Genomic_DNA"/>
</dbReference>
<dbReference type="Proteomes" id="UP001595846">
    <property type="component" value="Unassembled WGS sequence"/>
</dbReference>
<dbReference type="InterPro" id="IPR041796">
    <property type="entry name" value="Mre11_N"/>
</dbReference>
<dbReference type="Pfam" id="PF00149">
    <property type="entry name" value="Metallophos"/>
    <property type="match status" value="1"/>
</dbReference>
<protein>
    <submittedName>
        <fullName evidence="5">Exonuclease SbcCD subunit D</fullName>
    </submittedName>
</protein>
<evidence type="ECO:0000256" key="3">
    <source>
        <dbReference type="ARBA" id="ARBA00022839"/>
    </source>
</evidence>
<keyword evidence="3 5" id="KW-0269">Exonuclease</keyword>
<evidence type="ECO:0000256" key="1">
    <source>
        <dbReference type="ARBA" id="ARBA00022722"/>
    </source>
</evidence>
<dbReference type="Gene3D" id="3.60.21.10">
    <property type="match status" value="1"/>
</dbReference>
<comment type="caution">
    <text evidence="5">The sequence shown here is derived from an EMBL/GenBank/DDBJ whole genome shotgun (WGS) entry which is preliminary data.</text>
</comment>
<evidence type="ECO:0000313" key="5">
    <source>
        <dbReference type="EMBL" id="MFC3957657.1"/>
    </source>
</evidence>
<dbReference type="InterPro" id="IPR004843">
    <property type="entry name" value="Calcineurin-like_PHP"/>
</dbReference>
<dbReference type="InterPro" id="IPR050535">
    <property type="entry name" value="DNA_Repair-Maintenance_Comp"/>
</dbReference>
<dbReference type="CDD" id="cd00840">
    <property type="entry name" value="MPP_Mre11_N"/>
    <property type="match status" value="1"/>
</dbReference>
<evidence type="ECO:0000313" key="6">
    <source>
        <dbReference type="Proteomes" id="UP001595846"/>
    </source>
</evidence>
<dbReference type="RefSeq" id="WP_256533883.1">
    <property type="nucleotide sequence ID" value="NZ_CP101824.1"/>
</dbReference>
<dbReference type="GO" id="GO:0004527">
    <property type="term" value="F:exonuclease activity"/>
    <property type="evidence" value="ECO:0007669"/>
    <property type="project" value="UniProtKB-KW"/>
</dbReference>
<gene>
    <name evidence="5" type="ORF">ACFOUR_04615</name>
</gene>
<feature type="domain" description="Calcineurin-like phosphoesterase" evidence="4">
    <location>
        <begin position="1"/>
        <end position="220"/>
    </location>
</feature>
<dbReference type="PANTHER" id="PTHR30337:SF0">
    <property type="entry name" value="NUCLEASE SBCCD SUBUNIT D"/>
    <property type="match status" value="1"/>
</dbReference>
<sequence>MRLAHAADIHLGHRQYGLSQREVDGRLSFQKFLSQAREHDADAILIPGDLFDSRDIRPETLQQTEDILENVDKPIIVSPGNHDQNMSRRRSLTWLQYLNNRGIITLLSADLTGDQASFVQTDADDPRKGGGGYVDLKRDGNLVRCFGLQYRGAYIERDLPAVADGIRTVNDTEDEPDVSILLAHFGVDDAVPDLGANVARSALTDIEDLVDYIALGHIHKQYESGDAAHNPGSLEAFDIQEGRWSDEHGYYIYDTETGTAEHHLSKRRPYVTLDFDVSGYRTFEDLRGDFEDEVADARSDVEGTCQRSIYRDGNDGRRSPLINLRLEGTLLLDHATFDVETLTDIVEKELDALYTQPTNHTERKAVQELLGDLERDEAFNPDGTVNTDALQERVFTTIAGESRYNGETNAVAETLDRTENLVNEDSQSTAGVAEYLRERRRELFPDGAGAEDDEEVVE</sequence>
<dbReference type="AlphaFoldDB" id="A0ABD5NLA7"/>
<dbReference type="SUPFAM" id="SSF56300">
    <property type="entry name" value="Metallo-dependent phosphatases"/>
    <property type="match status" value="1"/>
</dbReference>
<evidence type="ECO:0000256" key="2">
    <source>
        <dbReference type="ARBA" id="ARBA00022801"/>
    </source>
</evidence>
<dbReference type="GeneID" id="73903026"/>
<accession>A0ABD5NLA7</accession>
<organism evidence="5 6">
    <name type="scientific">Halovivax cerinus</name>
    <dbReference type="NCBI Taxonomy" id="1487865"/>
    <lineage>
        <taxon>Archaea</taxon>
        <taxon>Methanobacteriati</taxon>
        <taxon>Methanobacteriota</taxon>
        <taxon>Stenosarchaea group</taxon>
        <taxon>Halobacteria</taxon>
        <taxon>Halobacteriales</taxon>
        <taxon>Natrialbaceae</taxon>
        <taxon>Halovivax</taxon>
    </lineage>
</organism>
<keyword evidence="1" id="KW-0540">Nuclease</keyword>